<comment type="caution">
    <text evidence="2">The sequence shown here is derived from an EMBL/GenBank/DDBJ whole genome shotgun (WGS) entry which is preliminary data.</text>
</comment>
<dbReference type="EMBL" id="VSSQ01001830">
    <property type="protein sequence ID" value="MPM11429.1"/>
    <property type="molecule type" value="Genomic_DNA"/>
</dbReference>
<dbReference type="InterPro" id="IPR014875">
    <property type="entry name" value="Mor_transcription_activator"/>
</dbReference>
<feature type="domain" description="Mor transcription activator" evidence="1">
    <location>
        <begin position="11"/>
        <end position="85"/>
    </location>
</feature>
<dbReference type="PANTHER" id="PTHR37812">
    <property type="entry name" value="MU-LIKE PROPHAGE FLUMU PROTEIN C"/>
    <property type="match status" value="1"/>
</dbReference>
<organism evidence="2">
    <name type="scientific">bioreactor metagenome</name>
    <dbReference type="NCBI Taxonomy" id="1076179"/>
    <lineage>
        <taxon>unclassified sequences</taxon>
        <taxon>metagenomes</taxon>
        <taxon>ecological metagenomes</taxon>
    </lineage>
</organism>
<proteinExistence type="predicted"/>
<gene>
    <name evidence="2" type="ORF">SDC9_57773</name>
</gene>
<dbReference type="SUPFAM" id="SSF46689">
    <property type="entry name" value="Homeodomain-like"/>
    <property type="match status" value="1"/>
</dbReference>
<dbReference type="Gene3D" id="1.10.10.60">
    <property type="entry name" value="Homeodomain-like"/>
    <property type="match status" value="1"/>
</dbReference>
<name>A0A644X5S7_9ZZZZ</name>
<evidence type="ECO:0000313" key="2">
    <source>
        <dbReference type="EMBL" id="MPM11429.1"/>
    </source>
</evidence>
<dbReference type="AlphaFoldDB" id="A0A644X5S7"/>
<sequence length="91" mass="10500">MDKPLEEELTLELIPEGTYRSIAEAIGVSNFLIITEMIGGATIYLPKKESILKPVRDRRILEEYNGYNQIELAKKYGVSERWVRQLQNDNS</sequence>
<dbReference type="PANTHER" id="PTHR37812:SF1">
    <property type="entry name" value="MU-LIKE PROPHAGE FLUMU PROTEIN C"/>
    <property type="match status" value="1"/>
</dbReference>
<protein>
    <recommendedName>
        <fullName evidence="1">Mor transcription activator domain-containing protein</fullName>
    </recommendedName>
</protein>
<reference evidence="2" key="1">
    <citation type="submission" date="2019-08" db="EMBL/GenBank/DDBJ databases">
        <authorList>
            <person name="Kucharzyk K."/>
            <person name="Murdoch R.W."/>
            <person name="Higgins S."/>
            <person name="Loffler F."/>
        </authorList>
    </citation>
    <scope>NUCLEOTIDE SEQUENCE</scope>
</reference>
<evidence type="ECO:0000259" key="1">
    <source>
        <dbReference type="Pfam" id="PF08765"/>
    </source>
</evidence>
<dbReference type="InterPro" id="IPR052411">
    <property type="entry name" value="c-mor_Regulatory_Protein"/>
</dbReference>
<accession>A0A644X5S7</accession>
<dbReference type="Pfam" id="PF08765">
    <property type="entry name" value="Mor"/>
    <property type="match status" value="1"/>
</dbReference>
<dbReference type="InterPro" id="IPR009057">
    <property type="entry name" value="Homeodomain-like_sf"/>
</dbReference>